<dbReference type="Pfam" id="PF07690">
    <property type="entry name" value="MFS_1"/>
    <property type="match status" value="2"/>
</dbReference>
<feature type="transmembrane region" description="Helical" evidence="1">
    <location>
        <begin position="298"/>
        <end position="318"/>
    </location>
</feature>
<dbReference type="EnsemblMetazoa" id="XM_030989933">
    <property type="protein sequence ID" value="XP_030845793"/>
    <property type="gene ID" value="LOC115925889"/>
</dbReference>
<reference evidence="3" key="1">
    <citation type="submission" date="2015-02" db="EMBL/GenBank/DDBJ databases">
        <title>Genome sequencing for Strongylocentrotus purpuratus.</title>
        <authorList>
            <person name="Murali S."/>
            <person name="Liu Y."/>
            <person name="Vee V."/>
            <person name="English A."/>
            <person name="Wang M."/>
            <person name="Skinner E."/>
            <person name="Han Y."/>
            <person name="Muzny D.M."/>
            <person name="Worley K.C."/>
            <person name="Gibbs R.A."/>
        </authorList>
    </citation>
    <scope>NUCLEOTIDE SEQUENCE</scope>
</reference>
<feature type="transmembrane region" description="Helical" evidence="1">
    <location>
        <begin position="88"/>
        <end position="109"/>
    </location>
</feature>
<keyword evidence="1" id="KW-0472">Membrane</keyword>
<sequence>MDTQCRPRPTKRWLILVGLFAVGYFDIGTLKSLGVFLEKMTEDLQTSLAVVGLAIGLCHGVAQCFGFGYSVVLLPSQVSVLDYFPDHFEIATTIVILGSGVGMMTLPLLTEQLVVAYSWRGAILILGALNLHMCVTGLLMVSAGQQRRELGEPSTLAIRSQVREDLEETVSLINEHVSVDPHNIDDEGDDDDDDADDRNGHGVFCSIARIARAAKKVFLDTFDFKIFRECPRFITICMTLFTYAVSYYGWIVFLIPNAEAKGINPEKAVLLATIGGAGNIFGRLTIGLQAARFNLKPQITYCLICIVSAVAFFCNFFTKSFSILSCLAAMNGFALGGKVMSSNLLCKDTVSNERFPAAMSFVSLVFGIGETVGALLIGLLYDITKSFDIMFCVLGAANILESCIIISPIIKDWMVALVTTR</sequence>
<keyword evidence="1" id="KW-0812">Transmembrane</keyword>
<name>A0A7M7P6F4_STRPU</name>
<proteinExistence type="predicted"/>
<feature type="transmembrane region" description="Helical" evidence="1">
    <location>
        <begin position="50"/>
        <end position="76"/>
    </location>
</feature>
<evidence type="ECO:0000313" key="2">
    <source>
        <dbReference type="EnsemblMetazoa" id="XP_030845793"/>
    </source>
</evidence>
<dbReference type="InterPro" id="IPR011701">
    <property type="entry name" value="MFS"/>
</dbReference>
<dbReference type="PANTHER" id="PTHR11360:SF303">
    <property type="entry name" value="MAJOR FACILITATOR SUPERFAMILY (MFS) PROFILE DOMAIN-CONTAINING PROTEIN"/>
    <property type="match status" value="1"/>
</dbReference>
<evidence type="ECO:0000313" key="3">
    <source>
        <dbReference type="Proteomes" id="UP000007110"/>
    </source>
</evidence>
<keyword evidence="3" id="KW-1185">Reference proteome</keyword>
<feature type="transmembrane region" description="Helical" evidence="1">
    <location>
        <begin position="268"/>
        <end position="286"/>
    </location>
</feature>
<feature type="transmembrane region" description="Helical" evidence="1">
    <location>
        <begin position="357"/>
        <end position="381"/>
    </location>
</feature>
<reference evidence="2" key="2">
    <citation type="submission" date="2021-01" db="UniProtKB">
        <authorList>
            <consortium name="EnsemblMetazoa"/>
        </authorList>
    </citation>
    <scope>IDENTIFICATION</scope>
</reference>
<dbReference type="OMA" id="ECETINK"/>
<feature type="transmembrane region" description="Helical" evidence="1">
    <location>
        <begin position="12"/>
        <end position="30"/>
    </location>
</feature>
<dbReference type="OrthoDB" id="410267at2759"/>
<organism evidence="2 3">
    <name type="scientific">Strongylocentrotus purpuratus</name>
    <name type="common">Purple sea urchin</name>
    <dbReference type="NCBI Taxonomy" id="7668"/>
    <lineage>
        <taxon>Eukaryota</taxon>
        <taxon>Metazoa</taxon>
        <taxon>Echinodermata</taxon>
        <taxon>Eleutherozoa</taxon>
        <taxon>Echinozoa</taxon>
        <taxon>Echinoidea</taxon>
        <taxon>Euechinoidea</taxon>
        <taxon>Echinacea</taxon>
        <taxon>Camarodonta</taxon>
        <taxon>Echinidea</taxon>
        <taxon>Strongylocentrotidae</taxon>
        <taxon>Strongylocentrotus</taxon>
    </lineage>
</organism>
<dbReference type="Proteomes" id="UP000007110">
    <property type="component" value="Unassembled WGS sequence"/>
</dbReference>
<dbReference type="InterPro" id="IPR050327">
    <property type="entry name" value="Proton-linked_MCT"/>
</dbReference>
<dbReference type="GO" id="GO:0008028">
    <property type="term" value="F:monocarboxylic acid transmembrane transporter activity"/>
    <property type="evidence" value="ECO:0000318"/>
    <property type="project" value="GO_Central"/>
</dbReference>
<accession>A0A7M7P6F4</accession>
<dbReference type="Gene3D" id="1.20.1250.20">
    <property type="entry name" value="MFS general substrate transporter like domains"/>
    <property type="match status" value="1"/>
</dbReference>
<dbReference type="RefSeq" id="XP_030845793.1">
    <property type="nucleotide sequence ID" value="XM_030989933.1"/>
</dbReference>
<dbReference type="SUPFAM" id="SSF103473">
    <property type="entry name" value="MFS general substrate transporter"/>
    <property type="match status" value="1"/>
</dbReference>
<dbReference type="FunFam" id="1.20.1250.20:FF:000517">
    <property type="entry name" value="Uncharacterized protein"/>
    <property type="match status" value="1"/>
</dbReference>
<feature type="transmembrane region" description="Helical" evidence="1">
    <location>
        <begin position="388"/>
        <end position="410"/>
    </location>
</feature>
<dbReference type="PANTHER" id="PTHR11360">
    <property type="entry name" value="MONOCARBOXYLATE TRANSPORTER"/>
    <property type="match status" value="1"/>
</dbReference>
<protein>
    <submittedName>
        <fullName evidence="2">Uncharacterized protein</fullName>
    </submittedName>
</protein>
<dbReference type="GO" id="GO:0005886">
    <property type="term" value="C:plasma membrane"/>
    <property type="evidence" value="ECO:0000318"/>
    <property type="project" value="GO_Central"/>
</dbReference>
<keyword evidence="1" id="KW-1133">Transmembrane helix</keyword>
<feature type="transmembrane region" description="Helical" evidence="1">
    <location>
        <begin position="121"/>
        <end position="141"/>
    </location>
</feature>
<feature type="transmembrane region" description="Helical" evidence="1">
    <location>
        <begin position="233"/>
        <end position="256"/>
    </location>
</feature>
<dbReference type="InterPro" id="IPR036259">
    <property type="entry name" value="MFS_trans_sf"/>
</dbReference>
<dbReference type="KEGG" id="spu:115925889"/>
<evidence type="ECO:0000256" key="1">
    <source>
        <dbReference type="SAM" id="Phobius"/>
    </source>
</evidence>
<dbReference type="AlphaFoldDB" id="A0A7M7P6F4"/>
<dbReference type="GeneID" id="115925889"/>
<dbReference type="InParanoid" id="A0A7M7P6F4"/>